<gene>
    <name evidence="1" type="ORF">BN13_770040</name>
</gene>
<reference evidence="1 2" key="1">
    <citation type="journal article" date="2013" name="ISME J.">
        <title>A metabolic model for members of the genus Tetrasphaera involved in enhanced biological phosphorus removal.</title>
        <authorList>
            <person name="Kristiansen R."/>
            <person name="Nguyen H.T.T."/>
            <person name="Saunders A.M."/>
            <person name="Nielsen J.L."/>
            <person name="Wimmer R."/>
            <person name="Le V.Q."/>
            <person name="McIlroy S.J."/>
            <person name="Petrovski S."/>
            <person name="Seviour R.J."/>
            <person name="Calteau A."/>
            <person name="Nielsen K.L."/>
            <person name="Nielsen P.H."/>
        </authorList>
    </citation>
    <scope>NUCLEOTIDE SEQUENCE [LARGE SCALE GENOMIC DNA]</scope>
    <source>
        <strain evidence="1 2">Ben 74</strain>
    </source>
</reference>
<proteinExistence type="predicted"/>
<name>A0A077MGA8_9MICO</name>
<organism evidence="1 2">
    <name type="scientific">Nostocoides jenkinsii Ben 74</name>
    <dbReference type="NCBI Taxonomy" id="1193518"/>
    <lineage>
        <taxon>Bacteria</taxon>
        <taxon>Bacillati</taxon>
        <taxon>Actinomycetota</taxon>
        <taxon>Actinomycetes</taxon>
        <taxon>Micrococcales</taxon>
        <taxon>Intrasporangiaceae</taxon>
        <taxon>Nostocoides</taxon>
    </lineage>
</organism>
<evidence type="ECO:0000313" key="2">
    <source>
        <dbReference type="Proteomes" id="UP000035720"/>
    </source>
</evidence>
<dbReference type="AlphaFoldDB" id="A0A077MGA8"/>
<dbReference type="Proteomes" id="UP000035720">
    <property type="component" value="Unassembled WGS sequence"/>
</dbReference>
<dbReference type="EMBL" id="CAJC01000191">
    <property type="protein sequence ID" value="CCI54603.1"/>
    <property type="molecule type" value="Genomic_DNA"/>
</dbReference>
<sequence>MRLKRYFPPPPVECPYCGNTSVLAVTYGYPSPTLQDAIERRQVEHRGCMMPPEPPTHACQDCHYEWREPRTS</sequence>
<dbReference type="OrthoDB" id="3297015at2"/>
<comment type="caution">
    <text evidence="1">The sequence shown here is derived from an EMBL/GenBank/DDBJ whole genome shotgun (WGS) entry which is preliminary data.</text>
</comment>
<evidence type="ECO:0000313" key="1">
    <source>
        <dbReference type="EMBL" id="CCI54603.1"/>
    </source>
</evidence>
<protein>
    <submittedName>
        <fullName evidence="1">Uncharacterized protein</fullName>
    </submittedName>
</protein>
<keyword evidence="2" id="KW-1185">Reference proteome</keyword>
<dbReference type="RefSeq" id="WP_048547242.1">
    <property type="nucleotide sequence ID" value="NZ_HF571038.1"/>
</dbReference>
<accession>A0A077MGA8</accession>